<evidence type="ECO:0000256" key="1">
    <source>
        <dbReference type="ARBA" id="ARBA00008685"/>
    </source>
</evidence>
<name>A0A914VI31_9BILA</name>
<dbReference type="AlphaFoldDB" id="A0A914VI31"/>
<evidence type="ECO:0000256" key="2">
    <source>
        <dbReference type="SAM" id="Phobius"/>
    </source>
</evidence>
<evidence type="ECO:0000259" key="3">
    <source>
        <dbReference type="Pfam" id="PF00060"/>
    </source>
</evidence>
<feature type="domain" description="Ionotropic glutamate receptor C-terminal" evidence="3">
    <location>
        <begin position="142"/>
        <end position="409"/>
    </location>
</feature>
<evidence type="ECO:0000313" key="5">
    <source>
        <dbReference type="WBParaSite" id="PSAMB.scaffold2055size25734.g16165.t1"/>
    </source>
</evidence>
<dbReference type="GO" id="GO:0015276">
    <property type="term" value="F:ligand-gated monoatomic ion channel activity"/>
    <property type="evidence" value="ECO:0007669"/>
    <property type="project" value="InterPro"/>
</dbReference>
<dbReference type="InterPro" id="IPR001320">
    <property type="entry name" value="Iontro_rcpt_C"/>
</dbReference>
<dbReference type="PANTHER" id="PTHR22714">
    <property type="entry name" value="PROTEIN CBG02446-RELATED"/>
    <property type="match status" value="1"/>
</dbReference>
<comment type="similarity">
    <text evidence="1">Belongs to the glutamate-gated ion channel (TC 1.A.10.1) family.</text>
</comment>
<dbReference type="Gene3D" id="3.40.190.10">
    <property type="entry name" value="Periplasmic binding protein-like II"/>
    <property type="match status" value="3"/>
</dbReference>
<accession>A0A914VI31</accession>
<feature type="transmembrane region" description="Helical" evidence="2">
    <location>
        <begin position="398"/>
        <end position="418"/>
    </location>
</feature>
<protein>
    <submittedName>
        <fullName evidence="5">Ionotropic glutamate receptor C-terminal domain-containing protein</fullName>
    </submittedName>
</protein>
<reference evidence="5" key="1">
    <citation type="submission" date="2022-11" db="UniProtKB">
        <authorList>
            <consortium name="WormBaseParasite"/>
        </authorList>
    </citation>
    <scope>IDENTIFICATION</scope>
</reference>
<dbReference type="SUPFAM" id="SSF53850">
    <property type="entry name" value="Periplasmic binding protein-like II"/>
    <property type="match status" value="1"/>
</dbReference>
<keyword evidence="2" id="KW-1133">Transmembrane helix</keyword>
<feature type="transmembrane region" description="Helical" evidence="2">
    <location>
        <begin position="205"/>
        <end position="226"/>
    </location>
</feature>
<proteinExistence type="inferred from homology"/>
<organism evidence="4 5">
    <name type="scientific">Plectus sambesii</name>
    <dbReference type="NCBI Taxonomy" id="2011161"/>
    <lineage>
        <taxon>Eukaryota</taxon>
        <taxon>Metazoa</taxon>
        <taxon>Ecdysozoa</taxon>
        <taxon>Nematoda</taxon>
        <taxon>Chromadorea</taxon>
        <taxon>Plectida</taxon>
        <taxon>Plectina</taxon>
        <taxon>Plectoidea</taxon>
        <taxon>Plectidae</taxon>
        <taxon>Plectus</taxon>
    </lineage>
</organism>
<dbReference type="WBParaSite" id="PSAMB.scaffold2055size25734.g16165.t1">
    <property type="protein sequence ID" value="PSAMB.scaffold2055size25734.g16165.t1"/>
    <property type="gene ID" value="PSAMB.scaffold2055size25734.g16165"/>
</dbReference>
<dbReference type="InterPro" id="IPR040128">
    <property type="entry name" value="T25E4.2-like"/>
</dbReference>
<feature type="transmembrane region" description="Helical" evidence="2">
    <location>
        <begin position="142"/>
        <end position="162"/>
    </location>
</feature>
<keyword evidence="4" id="KW-1185">Reference proteome</keyword>
<sequence>MSGSNGILRVAIARNPPDAFDNCPRFPTFEQNQNCPYPGWCLEVLYMLTQYLNVTIQPVVTDYTVGSVDWGNLHGTTWSGVLGLIQNDTADTACLMYQKTPTREEYFDFATSVVSVQPVYVTKRKEVTFASTMVKVFKTFQVQLWVIMAIAVVVQIIFILVIDRIEFEMGREPKWQPLRLSWEMFRFFVRQGEGTYHRNTKGGNILMTIWGLASMLMLSLYEGLLLTELLHPTKVIPFENADEMIDLIAKKDFKYFDEMRNSNESHFVSLRAALSENPEVYVSTVKDALDLVENSNDSSFHYIYPIQQDSIAMQFANQRCNLVSISEGLPSQFAHFVFVKNSSWLKRWNAAIIQLQSFQMRTFNKYFMSAYTIGKRTNCTEKIEDEADAIRPLDPESMTGVCLVYSCGILISIFFGLFEQITRLKGRYSGAPKDCDQVSGNIRSVNSFNQLVKREKTFKGPLFPDTAFRRRKQDSERNCRDQPVD</sequence>
<keyword evidence="2" id="KW-0812">Transmembrane</keyword>
<dbReference type="PANTHER" id="PTHR22714:SF7">
    <property type="entry name" value="SOLUTE-BINDING PROTEIN FAMILY 3_N-TERMINAL DOMAIN-CONTAINING PROTEIN"/>
    <property type="match status" value="1"/>
</dbReference>
<keyword evidence="2" id="KW-0472">Membrane</keyword>
<dbReference type="GO" id="GO:0016020">
    <property type="term" value="C:membrane"/>
    <property type="evidence" value="ECO:0007669"/>
    <property type="project" value="InterPro"/>
</dbReference>
<dbReference type="Proteomes" id="UP000887566">
    <property type="component" value="Unplaced"/>
</dbReference>
<evidence type="ECO:0000313" key="4">
    <source>
        <dbReference type="Proteomes" id="UP000887566"/>
    </source>
</evidence>
<dbReference type="Pfam" id="PF00060">
    <property type="entry name" value="Lig_chan"/>
    <property type="match status" value="1"/>
</dbReference>